<dbReference type="EMBL" id="NBNE01009656">
    <property type="protein sequence ID" value="OWY98181.1"/>
    <property type="molecule type" value="Genomic_DNA"/>
</dbReference>
<evidence type="ECO:0000256" key="1">
    <source>
        <dbReference type="SAM" id="MobiDB-lite"/>
    </source>
</evidence>
<dbReference type="OrthoDB" id="124234at2759"/>
<accession>A0A225UYS0</accession>
<proteinExistence type="predicted"/>
<reference evidence="3" key="1">
    <citation type="submission" date="2017-03" db="EMBL/GenBank/DDBJ databases">
        <title>Phytopthora megakarya and P. palmivora, two closely related causual agents of cacao black pod achieved similar genome size and gene model numbers by different mechanisms.</title>
        <authorList>
            <person name="Ali S."/>
            <person name="Shao J."/>
            <person name="Larry D.J."/>
            <person name="Kronmiller B."/>
            <person name="Shen D."/>
            <person name="Strem M.D."/>
            <person name="Melnick R.L."/>
            <person name="Guiltinan M.J."/>
            <person name="Tyler B.M."/>
            <person name="Meinhardt L.W."/>
            <person name="Bailey B.A."/>
        </authorList>
    </citation>
    <scope>NUCLEOTIDE SEQUENCE [LARGE SCALE GENOMIC DNA]</scope>
    <source>
        <strain evidence="3">zdho120</strain>
    </source>
</reference>
<evidence type="ECO:0000313" key="3">
    <source>
        <dbReference type="Proteomes" id="UP000198211"/>
    </source>
</evidence>
<organism evidence="2 3">
    <name type="scientific">Phytophthora megakarya</name>
    <dbReference type="NCBI Taxonomy" id="4795"/>
    <lineage>
        <taxon>Eukaryota</taxon>
        <taxon>Sar</taxon>
        <taxon>Stramenopiles</taxon>
        <taxon>Oomycota</taxon>
        <taxon>Peronosporomycetes</taxon>
        <taxon>Peronosporales</taxon>
        <taxon>Peronosporaceae</taxon>
        <taxon>Phytophthora</taxon>
    </lineage>
</organism>
<protein>
    <recommendedName>
        <fullName evidence="4">BZIP domain-containing protein</fullName>
    </recommendedName>
</protein>
<dbReference type="Proteomes" id="UP000198211">
    <property type="component" value="Unassembled WGS sequence"/>
</dbReference>
<comment type="caution">
    <text evidence="2">The sequence shown here is derived from an EMBL/GenBank/DDBJ whole genome shotgun (WGS) entry which is preliminary data.</text>
</comment>
<feature type="region of interest" description="Disordered" evidence="1">
    <location>
        <begin position="32"/>
        <end position="70"/>
    </location>
</feature>
<dbReference type="AlphaFoldDB" id="A0A225UYS0"/>
<name>A0A225UYS0_9STRA</name>
<keyword evidence="3" id="KW-1185">Reference proteome</keyword>
<feature type="compositionally biased region" description="Basic and acidic residues" evidence="1">
    <location>
        <begin position="53"/>
        <end position="68"/>
    </location>
</feature>
<evidence type="ECO:0000313" key="2">
    <source>
        <dbReference type="EMBL" id="OWY98181.1"/>
    </source>
</evidence>
<evidence type="ECO:0008006" key="4">
    <source>
        <dbReference type="Google" id="ProtNLM"/>
    </source>
</evidence>
<sequence>MSSEQFPELEDTQELLQDVLAFIDENTCTDATTTSLSVGNHPKKRRSRVYSSDYERSRREKKKMERESLQNQIKQYETQLELLRLQKPSQKTSSKWGWVGAVTEEEEKRRKVEEVNYQLRGLLIQQLHAAQILGGLVMQQATLAQVQYYTESIL</sequence>
<gene>
    <name evidence="2" type="ORF">PHMEG_00031114</name>
</gene>